<feature type="region of interest" description="Disordered" evidence="1">
    <location>
        <begin position="28"/>
        <end position="48"/>
    </location>
</feature>
<dbReference type="Proteomes" id="UP001595640">
    <property type="component" value="Unassembled WGS sequence"/>
</dbReference>
<evidence type="ECO:0000256" key="2">
    <source>
        <dbReference type="SAM" id="SignalP"/>
    </source>
</evidence>
<reference evidence="4" key="1">
    <citation type="journal article" date="2019" name="Int. J. Syst. Evol. Microbiol.">
        <title>The Global Catalogue of Microorganisms (GCM) 10K type strain sequencing project: providing services to taxonomists for standard genome sequencing and annotation.</title>
        <authorList>
            <consortium name="The Broad Institute Genomics Platform"/>
            <consortium name="The Broad Institute Genome Sequencing Center for Infectious Disease"/>
            <person name="Wu L."/>
            <person name="Ma J."/>
        </authorList>
    </citation>
    <scope>NUCLEOTIDE SEQUENCE [LARGE SCALE GENOMIC DNA]</scope>
    <source>
        <strain evidence="4">KCTC 12847</strain>
    </source>
</reference>
<gene>
    <name evidence="3" type="ORF">ACFOEI_10350</name>
</gene>
<accession>A0ABV7M1Z2</accession>
<keyword evidence="4" id="KW-1185">Reference proteome</keyword>
<evidence type="ECO:0000313" key="3">
    <source>
        <dbReference type="EMBL" id="MFC3292470.1"/>
    </source>
</evidence>
<sequence>MKNLPKSFRLAMGVMLANVTLSVGAQDAQPERDYQVPLPPAPSGDAVFQPPLESTIPDNQYGDMVRKSASFS</sequence>
<protein>
    <submittedName>
        <fullName evidence="3">Uncharacterized protein</fullName>
    </submittedName>
</protein>
<dbReference type="EMBL" id="JBHRUH010000015">
    <property type="protein sequence ID" value="MFC3292470.1"/>
    <property type="molecule type" value="Genomic_DNA"/>
</dbReference>
<evidence type="ECO:0000313" key="4">
    <source>
        <dbReference type="Proteomes" id="UP001595640"/>
    </source>
</evidence>
<organism evidence="3 4">
    <name type="scientific">Modicisalibacter luteus</name>
    <dbReference type="NCBI Taxonomy" id="453962"/>
    <lineage>
        <taxon>Bacteria</taxon>
        <taxon>Pseudomonadati</taxon>
        <taxon>Pseudomonadota</taxon>
        <taxon>Gammaproteobacteria</taxon>
        <taxon>Oceanospirillales</taxon>
        <taxon>Halomonadaceae</taxon>
        <taxon>Modicisalibacter</taxon>
    </lineage>
</organism>
<proteinExistence type="predicted"/>
<name>A0ABV7M1Z2_9GAMM</name>
<comment type="caution">
    <text evidence="3">The sequence shown here is derived from an EMBL/GenBank/DDBJ whole genome shotgun (WGS) entry which is preliminary data.</text>
</comment>
<feature type="chain" id="PRO_5046437905" evidence="2">
    <location>
        <begin position="26"/>
        <end position="72"/>
    </location>
</feature>
<keyword evidence="2" id="KW-0732">Signal</keyword>
<evidence type="ECO:0000256" key="1">
    <source>
        <dbReference type="SAM" id="MobiDB-lite"/>
    </source>
</evidence>
<dbReference type="RefSeq" id="WP_019018081.1">
    <property type="nucleotide sequence ID" value="NZ_BMXD01000002.1"/>
</dbReference>
<feature type="signal peptide" evidence="2">
    <location>
        <begin position="1"/>
        <end position="25"/>
    </location>
</feature>